<dbReference type="InterPro" id="IPR045192">
    <property type="entry name" value="AP180-like"/>
</dbReference>
<dbReference type="Gene3D" id="1.25.40.90">
    <property type="match status" value="1"/>
</dbReference>
<organism evidence="2 3">
    <name type="scientific">Dendroctonus ponderosae</name>
    <name type="common">Mountain pine beetle</name>
    <dbReference type="NCBI Taxonomy" id="77166"/>
    <lineage>
        <taxon>Eukaryota</taxon>
        <taxon>Metazoa</taxon>
        <taxon>Ecdysozoa</taxon>
        <taxon>Arthropoda</taxon>
        <taxon>Hexapoda</taxon>
        <taxon>Insecta</taxon>
        <taxon>Pterygota</taxon>
        <taxon>Neoptera</taxon>
        <taxon>Endopterygota</taxon>
        <taxon>Coleoptera</taxon>
        <taxon>Polyphaga</taxon>
        <taxon>Cucujiformia</taxon>
        <taxon>Curculionidae</taxon>
        <taxon>Scolytinae</taxon>
        <taxon>Dendroctonus</taxon>
    </lineage>
</organism>
<dbReference type="GO" id="GO:0030136">
    <property type="term" value="C:clathrin-coated vesicle"/>
    <property type="evidence" value="ECO:0007669"/>
    <property type="project" value="TreeGrafter"/>
</dbReference>
<dbReference type="InterPro" id="IPR008942">
    <property type="entry name" value="ENTH_VHS"/>
</dbReference>
<proteinExistence type="predicted"/>
<name>U4U8R8_DENPD</name>
<dbReference type="GO" id="GO:0072583">
    <property type="term" value="P:clathrin-dependent endocytosis"/>
    <property type="evidence" value="ECO:0007669"/>
    <property type="project" value="InterPro"/>
</dbReference>
<dbReference type="GO" id="GO:0000149">
    <property type="term" value="F:SNARE binding"/>
    <property type="evidence" value="ECO:0007669"/>
    <property type="project" value="TreeGrafter"/>
</dbReference>
<protein>
    <recommendedName>
        <fullName evidence="1">AP180 N-terminal homology (ANTH) domain-containing protein</fullName>
    </recommendedName>
</protein>
<dbReference type="GO" id="GO:0005905">
    <property type="term" value="C:clathrin-coated pit"/>
    <property type="evidence" value="ECO:0007669"/>
    <property type="project" value="TreeGrafter"/>
</dbReference>
<dbReference type="GO" id="GO:0008021">
    <property type="term" value="C:synaptic vesicle"/>
    <property type="evidence" value="ECO:0007669"/>
    <property type="project" value="TreeGrafter"/>
</dbReference>
<dbReference type="GO" id="GO:0048268">
    <property type="term" value="P:clathrin coat assembly"/>
    <property type="evidence" value="ECO:0007669"/>
    <property type="project" value="InterPro"/>
</dbReference>
<sequence length="189" mass="22050">MLEAIDKNETFSINLLDAVNFIHRACQKVSRKTIANFFKHGGFVRKDNDYESDDEIPLNEWLEKHKDSDYEYDSDEDVPNFVEEQVKTKLRYFNFFEYVSIDNGILTRGTEDSVTSSTALSDNEEDLVHCTNEPNVSIPQLANLLIERSQNANWVVVYKALVTCHHMMCYGNEDLRHVPWVLTVARYFR</sequence>
<dbReference type="GO" id="GO:0098894">
    <property type="term" value="C:extrinsic component of presynaptic endocytic zone membrane"/>
    <property type="evidence" value="ECO:0007669"/>
    <property type="project" value="TreeGrafter"/>
</dbReference>
<evidence type="ECO:0000259" key="1">
    <source>
        <dbReference type="Pfam" id="PF07651"/>
    </source>
</evidence>
<dbReference type="EMBL" id="KB632169">
    <property type="protein sequence ID" value="ERL89432.1"/>
    <property type="molecule type" value="Genomic_DNA"/>
</dbReference>
<dbReference type="Pfam" id="PF07651">
    <property type="entry name" value="ANTH"/>
    <property type="match status" value="1"/>
</dbReference>
<feature type="domain" description="AP180 N-terminal homology (ANTH)" evidence="1">
    <location>
        <begin position="119"/>
        <end position="176"/>
    </location>
</feature>
<dbReference type="PANTHER" id="PTHR22951:SF5">
    <property type="entry name" value="PHOSPHATIDYLINOSITOL-BINDING CLATHRIN ASSEMBLY PROTEIN LAP"/>
    <property type="match status" value="1"/>
</dbReference>
<dbReference type="STRING" id="77166.U4U8R8"/>
<dbReference type="GO" id="GO:0016185">
    <property type="term" value="P:synaptic vesicle budding from presynaptic endocytic zone membrane"/>
    <property type="evidence" value="ECO:0007669"/>
    <property type="project" value="TreeGrafter"/>
</dbReference>
<dbReference type="GO" id="GO:0032050">
    <property type="term" value="F:clathrin heavy chain binding"/>
    <property type="evidence" value="ECO:0007669"/>
    <property type="project" value="TreeGrafter"/>
</dbReference>
<evidence type="ECO:0000313" key="2">
    <source>
        <dbReference type="EMBL" id="ERL89432.1"/>
    </source>
</evidence>
<dbReference type="GO" id="GO:0005546">
    <property type="term" value="F:phosphatidylinositol-4,5-bisphosphate binding"/>
    <property type="evidence" value="ECO:0007669"/>
    <property type="project" value="TreeGrafter"/>
</dbReference>
<dbReference type="GO" id="GO:0005545">
    <property type="term" value="F:1-phosphatidylinositol binding"/>
    <property type="evidence" value="ECO:0007669"/>
    <property type="project" value="TreeGrafter"/>
</dbReference>
<accession>U4U8R8</accession>
<dbReference type="OrthoDB" id="44015at2759"/>
<dbReference type="Proteomes" id="UP000030742">
    <property type="component" value="Unassembled WGS sequence"/>
</dbReference>
<dbReference type="SUPFAM" id="SSF48464">
    <property type="entry name" value="ENTH/VHS domain"/>
    <property type="match status" value="1"/>
</dbReference>
<dbReference type="InterPro" id="IPR011417">
    <property type="entry name" value="ANTH_dom"/>
</dbReference>
<dbReference type="PANTHER" id="PTHR22951">
    <property type="entry name" value="CLATHRIN ASSEMBLY PROTEIN"/>
    <property type="match status" value="1"/>
</dbReference>
<dbReference type="AlphaFoldDB" id="U4U8R8"/>
<evidence type="ECO:0000313" key="3">
    <source>
        <dbReference type="Proteomes" id="UP000030742"/>
    </source>
</evidence>
<reference evidence="2 3" key="1">
    <citation type="journal article" date="2013" name="Genome Biol.">
        <title>Draft genome of the mountain pine beetle, Dendroctonus ponderosae Hopkins, a major forest pest.</title>
        <authorList>
            <person name="Keeling C.I."/>
            <person name="Yuen M.M."/>
            <person name="Liao N.Y."/>
            <person name="Docking T.R."/>
            <person name="Chan S.K."/>
            <person name="Taylor G.A."/>
            <person name="Palmquist D.L."/>
            <person name="Jackman S.D."/>
            <person name="Nguyen A."/>
            <person name="Li M."/>
            <person name="Henderson H."/>
            <person name="Janes J.K."/>
            <person name="Zhao Y."/>
            <person name="Pandoh P."/>
            <person name="Moore R."/>
            <person name="Sperling F.A."/>
            <person name="Huber D.P."/>
            <person name="Birol I."/>
            <person name="Jones S.J."/>
            <person name="Bohlmann J."/>
        </authorList>
    </citation>
    <scope>NUCLEOTIDE SEQUENCE</scope>
</reference>
<gene>
    <name evidence="2" type="ORF">D910_06799</name>
</gene>